<dbReference type="Pfam" id="PF07992">
    <property type="entry name" value="Pyr_redox_2"/>
    <property type="match status" value="1"/>
</dbReference>
<dbReference type="OrthoDB" id="9801699at2"/>
<gene>
    <name evidence="4" type="ORF">BSU04_19585</name>
</gene>
<evidence type="ECO:0000313" key="5">
    <source>
        <dbReference type="Proteomes" id="UP000214720"/>
    </source>
</evidence>
<feature type="domain" description="FAD/NAD(P)-binding" evidence="2">
    <location>
        <begin position="6"/>
        <end position="316"/>
    </location>
</feature>
<protein>
    <submittedName>
        <fullName evidence="4">Opine oxidase subunit A</fullName>
    </submittedName>
</protein>
<comment type="caution">
    <text evidence="4">The sequence shown here is derived from an EMBL/GenBank/DDBJ whole genome shotgun (WGS) entry which is preliminary data.</text>
</comment>
<dbReference type="PIRSF" id="PIRSF037495">
    <property type="entry name" value="Opine_OX_OoxA/HcnB"/>
    <property type="match status" value="1"/>
</dbReference>
<evidence type="ECO:0000313" key="4">
    <source>
        <dbReference type="EMBL" id="OXC76824.1"/>
    </source>
</evidence>
<dbReference type="EMBL" id="MTHB01000111">
    <property type="protein sequence ID" value="OXC76824.1"/>
    <property type="molecule type" value="Genomic_DNA"/>
</dbReference>
<dbReference type="InterPro" id="IPR023753">
    <property type="entry name" value="FAD/NAD-binding_dom"/>
</dbReference>
<keyword evidence="1" id="KW-0560">Oxidoreductase</keyword>
<dbReference type="GO" id="GO:0016491">
    <property type="term" value="F:oxidoreductase activity"/>
    <property type="evidence" value="ECO:0007669"/>
    <property type="project" value="UniProtKB-KW"/>
</dbReference>
<accession>A0A226X071</accession>
<dbReference type="Proteomes" id="UP000214720">
    <property type="component" value="Unassembled WGS sequence"/>
</dbReference>
<dbReference type="PANTHER" id="PTHR42949:SF3">
    <property type="entry name" value="ANAEROBIC GLYCEROL-3-PHOSPHATE DEHYDROGENASE SUBUNIT B"/>
    <property type="match status" value="1"/>
</dbReference>
<dbReference type="Gene3D" id="3.50.50.60">
    <property type="entry name" value="FAD/NAD(P)-binding domain"/>
    <property type="match status" value="2"/>
</dbReference>
<dbReference type="CDD" id="cd19946">
    <property type="entry name" value="GlpA-like_Fer2_BFD-like"/>
    <property type="match status" value="1"/>
</dbReference>
<sequence length="470" mass="49974">MSRAVDLLIIGAGPAGMSAALRARGLGLSVLVVDDQPAPGGQIWRAVETRAGTRTGKLLGDEYAAGLPLAQAFRASGAVYEPGTQVWQIEPGWQVYMSRAQQAECVQVANVLLATGAQERPAPFPGWTLPGVLTVGAAQILLKTAREIPQDPPWIAGSGPLALLYMVQLLRAGGTIAGWLDTSPADGWRRALPHAASARHAWKDILKGLSWTRELRRAGFPIVRGVTQLRAQGGQRLEHLVYQTADGQSQRVAAALLLIHEGVVPSIHMTQALGCEHVWSVNQHCLTPTLDEWSQTSKPGIFLAGDGAGIGGARAACTRGELAALGIAMRAGKLQDDAARHLAEPLRQRLATELSIRPMLDALYPPRAELFAPPDDTMVCRCEELTAGQIRAAARIGQPGPNQIKAFTRAGMGPCQGRQCGYTVAHILAAAHGKPVEEIGFYRIRPPLKPLTLGELASLDSASNTESDAP</sequence>
<dbReference type="SUPFAM" id="SSF51905">
    <property type="entry name" value="FAD/NAD(P)-binding domain"/>
    <property type="match status" value="1"/>
</dbReference>
<dbReference type="InterPro" id="IPR041854">
    <property type="entry name" value="BFD-like_2Fe2S-bd_dom_sf"/>
</dbReference>
<dbReference type="InterPro" id="IPR041117">
    <property type="entry name" value="SoxA_A3"/>
</dbReference>
<dbReference type="InterPro" id="IPR036188">
    <property type="entry name" value="FAD/NAD-bd_sf"/>
</dbReference>
<proteinExistence type="predicted"/>
<dbReference type="RefSeq" id="WP_089162013.1">
    <property type="nucleotide sequence ID" value="NZ_MTHB01000111.1"/>
</dbReference>
<organism evidence="4 5">
    <name type="scientific">Caballeronia sordidicola</name>
    <name type="common">Burkholderia sordidicola</name>
    <dbReference type="NCBI Taxonomy" id="196367"/>
    <lineage>
        <taxon>Bacteria</taxon>
        <taxon>Pseudomonadati</taxon>
        <taxon>Pseudomonadota</taxon>
        <taxon>Betaproteobacteria</taxon>
        <taxon>Burkholderiales</taxon>
        <taxon>Burkholderiaceae</taxon>
        <taxon>Caballeronia</taxon>
    </lineage>
</organism>
<evidence type="ECO:0000259" key="2">
    <source>
        <dbReference type="Pfam" id="PF07992"/>
    </source>
</evidence>
<evidence type="ECO:0000259" key="3">
    <source>
        <dbReference type="Pfam" id="PF17806"/>
    </source>
</evidence>
<name>A0A226X071_CABSO</name>
<dbReference type="AlphaFoldDB" id="A0A226X071"/>
<dbReference type="PRINTS" id="PR00368">
    <property type="entry name" value="FADPNR"/>
</dbReference>
<feature type="domain" description="SoxA A3" evidence="3">
    <location>
        <begin position="379"/>
        <end position="457"/>
    </location>
</feature>
<dbReference type="PANTHER" id="PTHR42949">
    <property type="entry name" value="ANAEROBIC GLYCEROL-3-PHOSPHATE DEHYDROGENASE SUBUNIT B"/>
    <property type="match status" value="1"/>
</dbReference>
<dbReference type="Gene3D" id="1.10.10.1100">
    <property type="entry name" value="BFD-like [2Fe-2S]-binding domain"/>
    <property type="match status" value="1"/>
</dbReference>
<reference evidence="5" key="1">
    <citation type="submission" date="2017-01" db="EMBL/GenBank/DDBJ databases">
        <title>Genome Analysis of Deinococcus marmoris KOPRI26562.</title>
        <authorList>
            <person name="Kim J.H."/>
            <person name="Oh H.-M."/>
        </authorList>
    </citation>
    <scope>NUCLEOTIDE SEQUENCE [LARGE SCALE GENOMIC DNA]</scope>
    <source>
        <strain evidence="5">PAMC 26633</strain>
    </source>
</reference>
<evidence type="ECO:0000256" key="1">
    <source>
        <dbReference type="ARBA" id="ARBA00023002"/>
    </source>
</evidence>
<dbReference type="InterPro" id="IPR051691">
    <property type="entry name" value="Metab_Enz_Cyan_OpOx_G3PDH"/>
</dbReference>
<dbReference type="InterPro" id="IPR017224">
    <property type="entry name" value="Opine_Oxase_asu/HCN_bsu"/>
</dbReference>
<dbReference type="PRINTS" id="PR00469">
    <property type="entry name" value="PNDRDTASEII"/>
</dbReference>
<dbReference type="Pfam" id="PF17806">
    <property type="entry name" value="SO_alpha_A3"/>
    <property type="match status" value="1"/>
</dbReference>